<dbReference type="InterPro" id="IPR032675">
    <property type="entry name" value="LRR_dom_sf"/>
</dbReference>
<dbReference type="AlphaFoldDB" id="A0A9W3AWJ6"/>
<proteinExistence type="predicted"/>
<dbReference type="SMART" id="SM00369">
    <property type="entry name" value="LRR_TYP"/>
    <property type="match status" value="3"/>
</dbReference>
<keyword evidence="1" id="KW-0433">Leucine-rich repeat</keyword>
<keyword evidence="3" id="KW-0175">Coiled coil</keyword>
<dbReference type="Pfam" id="PF12799">
    <property type="entry name" value="LRR_4"/>
    <property type="match status" value="1"/>
</dbReference>
<keyword evidence="2" id="KW-0677">Repeat</keyword>
<accession>A0A9W3AWJ6</accession>
<dbReference type="InterPro" id="IPR001611">
    <property type="entry name" value="Leu-rich_rpt"/>
</dbReference>
<dbReference type="InterPro" id="IPR025875">
    <property type="entry name" value="Leu-rich_rpt_4"/>
</dbReference>
<reference evidence="6" key="1">
    <citation type="submission" date="2025-08" db="UniProtKB">
        <authorList>
            <consortium name="RefSeq"/>
        </authorList>
    </citation>
    <scope>IDENTIFICATION</scope>
</reference>
<dbReference type="Proteomes" id="UP001165740">
    <property type="component" value="Chromosome 7"/>
</dbReference>
<feature type="coiled-coil region" evidence="3">
    <location>
        <begin position="457"/>
        <end position="565"/>
    </location>
</feature>
<dbReference type="PANTHER" id="PTHR15454:SF34">
    <property type="entry name" value="LEUCINE-RICH REPEAT AND COILED-COIL DOMAIN-CONTAINING PROTEIN 1"/>
    <property type="match status" value="1"/>
</dbReference>
<dbReference type="SMART" id="SM00365">
    <property type="entry name" value="LRR_SD22"/>
    <property type="match status" value="4"/>
</dbReference>
<dbReference type="GeneID" id="106063352"/>
<protein>
    <submittedName>
        <fullName evidence="6">Leucine-rich repeat and coiled-coil domain-containing protein 1-like isoform X2</fullName>
    </submittedName>
</protein>
<dbReference type="PANTHER" id="PTHR15454">
    <property type="entry name" value="NISCHARIN RELATED"/>
    <property type="match status" value="1"/>
</dbReference>
<evidence type="ECO:0000313" key="6">
    <source>
        <dbReference type="RefSeq" id="XP_055891582.1"/>
    </source>
</evidence>
<dbReference type="RefSeq" id="XP_055891582.1">
    <property type="nucleotide sequence ID" value="XM_056035607.1"/>
</dbReference>
<dbReference type="GO" id="GO:0005737">
    <property type="term" value="C:cytoplasm"/>
    <property type="evidence" value="ECO:0007669"/>
    <property type="project" value="TreeGrafter"/>
</dbReference>
<dbReference type="Gene3D" id="3.80.10.10">
    <property type="entry name" value="Ribonuclease Inhibitor"/>
    <property type="match status" value="2"/>
</dbReference>
<feature type="region of interest" description="Disordered" evidence="4">
    <location>
        <begin position="247"/>
        <end position="388"/>
    </location>
</feature>
<dbReference type="PROSITE" id="PS51450">
    <property type="entry name" value="LRR"/>
    <property type="match status" value="4"/>
</dbReference>
<feature type="coiled-coil region" evidence="3">
    <location>
        <begin position="876"/>
        <end position="964"/>
    </location>
</feature>
<feature type="compositionally biased region" description="Basic and acidic residues" evidence="4">
    <location>
        <begin position="374"/>
        <end position="388"/>
    </location>
</feature>
<dbReference type="InterPro" id="IPR003591">
    <property type="entry name" value="Leu-rich_rpt_typical-subtyp"/>
</dbReference>
<dbReference type="SUPFAM" id="SSF52075">
    <property type="entry name" value="Outer arm dynein light chain 1"/>
    <property type="match status" value="1"/>
</dbReference>
<feature type="coiled-coil region" evidence="3">
    <location>
        <begin position="784"/>
        <end position="839"/>
    </location>
</feature>
<evidence type="ECO:0000256" key="4">
    <source>
        <dbReference type="SAM" id="MobiDB-lite"/>
    </source>
</evidence>
<evidence type="ECO:0000313" key="5">
    <source>
        <dbReference type="Proteomes" id="UP001165740"/>
    </source>
</evidence>
<sequence>MTPQGDIKHLSLIDSGVSNIWSLSLASDLESLNLHGNHIHHISNLSHLTNLVHLDLSANQISIIDGLETLVGLKTLNLSCNLITEVSGLSGLRSLESLNLSYNQIESIKGLHCFCAASFHLNYLALHGNKLKNIQDVIRSVQGIRTLHHLVLRQDGSGNPLCHIQGYERNIWSNVHQLQTLNGLDKSGKFNSNLDSVSNIPGLASCLDILLSSSQDQSSQASSPALFITPKIDAVIEQFKQKLAMAQDSSSSMDHSLVKSSVSSPQTDNSYSKSTRRKDNAGHVSTAKGKKTSFQTHPAYSSDPDESDPVHDQPTKYDLATNEMIRPKGATSAATSRRRGQTPASVKKFVQGLSTTDGADVKRKGQSSSQRVTSRIDNHDTSDQRGRDEAEAVYKDLLASLETEKERRWQAEQAARKMAELLKKAQARGQESEAMKSSAIEATSQLKQAVMNEHEANVVLKEEIFALQRDVSQLKEQLEEAKRAEEKSREALKQAETTMARQEADEMSERVHQKSQLQEAQHRASAMSREVQVLRHSLEATKLQLQQLQETLAARENAHREELRTRYKLNSPDLQQIIQEKVKNAERSFQAEQTKQQERVEQLTLQYTDLENEFRYALQLEETRMKELVKEQKCRLAELAKSKQEQSMCYKERLQDLESELADTRKVAAQVEILKQNKSKLQATIQAQESVIEGLKAERKLWGQELAQQGATLSQDRGRLEAKIETLSSEVTSLKKQLEREVDTVKIKTKLIEDQTETIRKLKEAVVERDETIRATREENLKIHRSLEDQLIEVKSSLEETRDLLDRATIRKDELKEQVANLQHELKEERENHSLLSARWKEKGELIGQLETRVIKMKDTWGQKESDLTRDRDTALEQAKQAIEKLKSADNIFRQQLDLKEAAYQEKITQLELEKERELELANQKVVLVEEEMRELLRETEMNKRAMEAKLKKFTQALGDLQTDFL</sequence>
<organism evidence="5 6">
    <name type="scientific">Biomphalaria glabrata</name>
    <name type="common">Bloodfluke planorb</name>
    <name type="synonym">Freshwater snail</name>
    <dbReference type="NCBI Taxonomy" id="6526"/>
    <lineage>
        <taxon>Eukaryota</taxon>
        <taxon>Metazoa</taxon>
        <taxon>Spiralia</taxon>
        <taxon>Lophotrochozoa</taxon>
        <taxon>Mollusca</taxon>
        <taxon>Gastropoda</taxon>
        <taxon>Heterobranchia</taxon>
        <taxon>Euthyneura</taxon>
        <taxon>Panpulmonata</taxon>
        <taxon>Hygrophila</taxon>
        <taxon>Lymnaeoidea</taxon>
        <taxon>Planorbidae</taxon>
        <taxon>Biomphalaria</taxon>
    </lineage>
</organism>
<evidence type="ECO:0000256" key="3">
    <source>
        <dbReference type="SAM" id="Coils"/>
    </source>
</evidence>
<feature type="compositionally biased region" description="Polar residues" evidence="4">
    <location>
        <begin position="247"/>
        <end position="273"/>
    </location>
</feature>
<evidence type="ECO:0000256" key="2">
    <source>
        <dbReference type="ARBA" id="ARBA00022737"/>
    </source>
</evidence>
<evidence type="ECO:0000256" key="1">
    <source>
        <dbReference type="ARBA" id="ARBA00022614"/>
    </source>
</evidence>
<feature type="coiled-coil region" evidence="3">
    <location>
        <begin position="640"/>
        <end position="755"/>
    </location>
</feature>
<name>A0A9W3AWJ6_BIOGL</name>
<keyword evidence="5" id="KW-1185">Reference proteome</keyword>
<gene>
    <name evidence="6" type="primary">LOC106063352</name>
</gene>